<comment type="function">
    <text evidence="16">Glucosidase involved in the degradation of cellulosic biomass. Has both alpha- and beta-glucosidase activity.</text>
</comment>
<dbReference type="Proteomes" id="UP000809789">
    <property type="component" value="Unassembled WGS sequence"/>
</dbReference>
<dbReference type="InterPro" id="IPR030458">
    <property type="entry name" value="Glyco_hydro_31_AS"/>
</dbReference>
<dbReference type="GO" id="GO:0008422">
    <property type="term" value="F:beta-glucosidase activity"/>
    <property type="evidence" value="ECO:0007669"/>
    <property type="project" value="UniProtKB-EC"/>
</dbReference>
<dbReference type="Pfam" id="PF00686">
    <property type="entry name" value="CBM_20"/>
    <property type="match status" value="1"/>
</dbReference>
<evidence type="ECO:0000259" key="20">
    <source>
        <dbReference type="PROSITE" id="PS51166"/>
    </source>
</evidence>
<dbReference type="PROSITE" id="PS00129">
    <property type="entry name" value="GLYCOSYL_HYDROL_F31_1"/>
    <property type="match status" value="1"/>
</dbReference>
<comment type="subcellular location">
    <subcellularLocation>
        <location evidence="3">Secreted</location>
    </subcellularLocation>
</comment>
<evidence type="ECO:0000256" key="6">
    <source>
        <dbReference type="ARBA" id="ARBA00012744"/>
    </source>
</evidence>
<organism evidence="21 22">
    <name type="scientific">Elsinoe batatas</name>
    <dbReference type="NCBI Taxonomy" id="2601811"/>
    <lineage>
        <taxon>Eukaryota</taxon>
        <taxon>Fungi</taxon>
        <taxon>Dikarya</taxon>
        <taxon>Ascomycota</taxon>
        <taxon>Pezizomycotina</taxon>
        <taxon>Dothideomycetes</taxon>
        <taxon>Dothideomycetidae</taxon>
        <taxon>Myriangiales</taxon>
        <taxon>Elsinoaceae</taxon>
        <taxon>Elsinoe</taxon>
    </lineage>
</organism>
<reference evidence="21" key="1">
    <citation type="submission" date="2021-07" db="EMBL/GenBank/DDBJ databases">
        <title>Elsinoe batatas strain:CRI-CJ2 Genome sequencing and assembly.</title>
        <authorList>
            <person name="Huang L."/>
        </authorList>
    </citation>
    <scope>NUCLEOTIDE SEQUENCE</scope>
    <source>
        <strain evidence="21">CRI-CJ2</strain>
    </source>
</reference>
<evidence type="ECO:0000256" key="8">
    <source>
        <dbReference type="ARBA" id="ARBA00022525"/>
    </source>
</evidence>
<dbReference type="EC" id="3.2.1.21" evidence="6"/>
<dbReference type="EMBL" id="JAESVG020000006">
    <property type="protein sequence ID" value="KAG8626400.1"/>
    <property type="molecule type" value="Genomic_DNA"/>
</dbReference>
<protein>
    <recommendedName>
        <fullName evidence="7">Probable alpha/beta-glucosidase agdC</fullName>
        <ecNumber evidence="5">3.2.1.20</ecNumber>
        <ecNumber evidence="6">3.2.1.21</ecNumber>
    </recommendedName>
</protein>
<dbReference type="CDD" id="cd14752">
    <property type="entry name" value="GH31_N"/>
    <property type="match status" value="1"/>
</dbReference>
<dbReference type="GO" id="GO:0005576">
    <property type="term" value="C:extracellular region"/>
    <property type="evidence" value="ECO:0007669"/>
    <property type="project" value="UniProtKB-SubCell"/>
</dbReference>
<keyword evidence="12" id="KW-0119">Carbohydrate metabolism</keyword>
<evidence type="ECO:0000256" key="5">
    <source>
        <dbReference type="ARBA" id="ARBA00012741"/>
    </source>
</evidence>
<dbReference type="InterPro" id="IPR011013">
    <property type="entry name" value="Gal_mutarotase_sf_dom"/>
</dbReference>
<accession>A0A8K0PC15</accession>
<dbReference type="PANTHER" id="PTHR22762:SF67">
    <property type="entry name" value="ALPHA_BETA-GLUCOSIDASE AGDC-RELATED"/>
    <property type="match status" value="1"/>
</dbReference>
<dbReference type="Gene3D" id="2.60.40.10">
    <property type="entry name" value="Immunoglobulins"/>
    <property type="match status" value="1"/>
</dbReference>
<dbReference type="SUPFAM" id="SSF74650">
    <property type="entry name" value="Galactose mutarotase-like"/>
    <property type="match status" value="1"/>
</dbReference>
<dbReference type="Gene3D" id="3.20.20.80">
    <property type="entry name" value="Glycosidases"/>
    <property type="match status" value="2"/>
</dbReference>
<dbReference type="InterPro" id="IPR013783">
    <property type="entry name" value="Ig-like_fold"/>
</dbReference>
<evidence type="ECO:0000256" key="19">
    <source>
        <dbReference type="SAM" id="SignalP"/>
    </source>
</evidence>
<evidence type="ECO:0000256" key="15">
    <source>
        <dbReference type="ARBA" id="ARBA00023326"/>
    </source>
</evidence>
<dbReference type="AlphaFoldDB" id="A0A8K0PC15"/>
<keyword evidence="9 19" id="KW-0732">Signal</keyword>
<dbReference type="SMART" id="SM01065">
    <property type="entry name" value="CBM_2"/>
    <property type="match status" value="1"/>
</dbReference>
<dbReference type="GO" id="GO:0004558">
    <property type="term" value="F:alpha-1,4-glucosidase activity"/>
    <property type="evidence" value="ECO:0007669"/>
    <property type="project" value="UniProtKB-EC"/>
</dbReference>
<evidence type="ECO:0000256" key="9">
    <source>
        <dbReference type="ARBA" id="ARBA00022729"/>
    </source>
</evidence>
<dbReference type="OrthoDB" id="5839090at2759"/>
<evidence type="ECO:0000256" key="11">
    <source>
        <dbReference type="ARBA" id="ARBA00023180"/>
    </source>
</evidence>
<evidence type="ECO:0000313" key="21">
    <source>
        <dbReference type="EMBL" id="KAG8626400.1"/>
    </source>
</evidence>
<dbReference type="PANTHER" id="PTHR22762">
    <property type="entry name" value="ALPHA-GLUCOSIDASE"/>
    <property type="match status" value="1"/>
</dbReference>
<keyword evidence="11" id="KW-0325">Glycoprotein</keyword>
<evidence type="ECO:0000256" key="2">
    <source>
        <dbReference type="ARBA" id="ARBA00001657"/>
    </source>
</evidence>
<evidence type="ECO:0000256" key="4">
    <source>
        <dbReference type="ARBA" id="ARBA00007806"/>
    </source>
</evidence>
<dbReference type="Gene3D" id="2.60.40.1180">
    <property type="entry name" value="Golgi alpha-mannosidase II"/>
    <property type="match status" value="2"/>
</dbReference>
<comment type="catalytic activity">
    <reaction evidence="2">
        <text>Hydrolysis of terminal, non-reducing (1-&gt;4)-linked alpha-D-glucose residues with release of alpha-D-glucose.</text>
        <dbReference type="EC" id="3.2.1.20"/>
    </reaction>
</comment>
<proteinExistence type="inferred from homology"/>
<dbReference type="InterPro" id="IPR013780">
    <property type="entry name" value="Glyco_hydro_b"/>
</dbReference>
<evidence type="ECO:0000256" key="12">
    <source>
        <dbReference type="ARBA" id="ARBA00023277"/>
    </source>
</evidence>
<keyword evidence="10 17" id="KW-0378">Hydrolase</keyword>
<comment type="catalytic activity">
    <reaction evidence="1">
        <text>Hydrolysis of terminal, non-reducing beta-D-glucosyl residues with release of beta-D-glucose.</text>
        <dbReference type="EC" id="3.2.1.21"/>
    </reaction>
</comment>
<evidence type="ECO:0000256" key="10">
    <source>
        <dbReference type="ARBA" id="ARBA00022801"/>
    </source>
</evidence>
<dbReference type="InterPro" id="IPR017853">
    <property type="entry name" value="GH"/>
</dbReference>
<evidence type="ECO:0000256" key="18">
    <source>
        <dbReference type="SAM" id="MobiDB-lite"/>
    </source>
</evidence>
<dbReference type="GO" id="GO:0071555">
    <property type="term" value="P:cell wall organization"/>
    <property type="evidence" value="ECO:0007669"/>
    <property type="project" value="UniProtKB-KW"/>
</dbReference>
<evidence type="ECO:0000256" key="14">
    <source>
        <dbReference type="ARBA" id="ARBA00023316"/>
    </source>
</evidence>
<gene>
    <name evidence="21" type="ORF">KVT40_005345</name>
</gene>
<dbReference type="GO" id="GO:0000272">
    <property type="term" value="P:polysaccharide catabolic process"/>
    <property type="evidence" value="ECO:0007669"/>
    <property type="project" value="UniProtKB-KW"/>
</dbReference>
<dbReference type="PROSITE" id="PS51166">
    <property type="entry name" value="CBM20"/>
    <property type="match status" value="1"/>
</dbReference>
<feature type="chain" id="PRO_5035418211" description="Probable alpha/beta-glucosidase agdC" evidence="19">
    <location>
        <begin position="19"/>
        <end position="1016"/>
    </location>
</feature>
<dbReference type="InterPro" id="IPR000322">
    <property type="entry name" value="Glyco_hydro_31_TIM"/>
</dbReference>
<dbReference type="InterPro" id="IPR048395">
    <property type="entry name" value="Glyco_hydro_31_C"/>
</dbReference>
<evidence type="ECO:0000256" key="17">
    <source>
        <dbReference type="RuleBase" id="RU361185"/>
    </source>
</evidence>
<name>A0A8K0PC15_9PEZI</name>
<dbReference type="SUPFAM" id="SSF51011">
    <property type="entry name" value="Glycosyl hydrolase domain"/>
    <property type="match status" value="1"/>
</dbReference>
<dbReference type="SUPFAM" id="SSF51445">
    <property type="entry name" value="(Trans)glycosidases"/>
    <property type="match status" value="1"/>
</dbReference>
<evidence type="ECO:0000256" key="13">
    <source>
        <dbReference type="ARBA" id="ARBA00023295"/>
    </source>
</evidence>
<sequence length="1016" mass="111256">MAPRSLLASLAGAAVAAAAVIDSTLVARQASSIDSCPGYTASNVQTSGDKIVSADLNLAGPACNVYGTDLDNLRLLVEYQSPDRLHVKISDAANQVYQVPESVWPRPGGESSESNLAFSLTESPFSFAVTRISNGEVLFNTSGSQIIFESQYLRLRTSLSEDPYLYGLGEHTDPMRLNTTDYLRTIWARDSYGIPPGTNLYGSHPVYYDHRGDLGTHAVFLLNSNGMDIKINNTAGDGQYLEYNTVGGVLDFYFLAGPSPSSVARQYSEVVGLPAMMPYWGLGYHNCRYGYRDVYDVASVIANYSAADIPLETMWTDIDYMDGRAIFTTDPLRYPVPLVRQVVDYLHSHDQQYILMVDPAVAARDYPTYNRGVDSNAFLRTSNGSVYLGVVWPGPTSFPDWFSPNVQEYWNGEFNDFFNPEDGIDIDGLWTDMNEASNFCPYPCMDPVAFAERNNNPPQPPPVRLGPNYQIPGFGPEFQPQCVARVSFNVEAQTYFGENIAVIGNAITLGNGEARNAAPVSPDNYPIWSAVIDLPPNSEISYQYVRLEADGSYIYEATNRTITTSGCNGTVASVNDVITTQQGTPPSVKRDTSVTSFPSSFSKRQTGDQTGLPGRDLINPAYKINNVAGSLSNLTLDTDLVHSNGLAEYDVHNLYGHTMSIVSRQAMQQRREGLMPLVLTRSSFPGTGKYVGHWLGDNTSNWVNYLRSIGQMLDFISFFQVPYVGSDVCGFIGDTNDLLCARWATLGAFSPFYRNHNADGAASQEFYRWPIVASAARNAINTRYQLLDYIYTAFKAQTTTGEPMIKPMFFVYPDEPSFFSEQYQYFYGDAILVAPVTTENSTVGSVRLPADSLYYDFYTHAPVRGTGEATVLPDVPYDTIPLFIKGGSIVPLRASSANTTKALREQDFTLIIAPDDEGNASGNLYIDDGVSIEQPTSTQITFKYSGGQFAMDGRFDYDVGEVGITKVVVLNPNAEAARVAEQTIGGYATTLETLNGAKNMAGSKMGLSGGFEGSLA</sequence>
<evidence type="ECO:0000256" key="1">
    <source>
        <dbReference type="ARBA" id="ARBA00000448"/>
    </source>
</evidence>
<dbReference type="Pfam" id="PF01055">
    <property type="entry name" value="Glyco_hydro_31_2nd"/>
    <property type="match status" value="1"/>
</dbReference>
<keyword evidence="8" id="KW-0964">Secreted</keyword>
<keyword evidence="15" id="KW-0624">Polysaccharide degradation</keyword>
<dbReference type="Pfam" id="PF13802">
    <property type="entry name" value="Gal_mutarotas_2"/>
    <property type="match status" value="1"/>
</dbReference>
<dbReference type="InterPro" id="IPR002044">
    <property type="entry name" value="CBM20"/>
</dbReference>
<comment type="similarity">
    <text evidence="4 17">Belongs to the glycosyl hydrolase 31 family.</text>
</comment>
<evidence type="ECO:0000256" key="16">
    <source>
        <dbReference type="ARBA" id="ARBA00025512"/>
    </source>
</evidence>
<feature type="domain" description="CBM20" evidence="20">
    <location>
        <begin position="478"/>
        <end position="582"/>
    </location>
</feature>
<keyword evidence="22" id="KW-1185">Reference proteome</keyword>
<feature type="compositionally biased region" description="Polar residues" evidence="18">
    <location>
        <begin position="593"/>
        <end position="609"/>
    </location>
</feature>
<feature type="region of interest" description="Disordered" evidence="18">
    <location>
        <begin position="581"/>
        <end position="614"/>
    </location>
</feature>
<dbReference type="Gene3D" id="2.60.40.1760">
    <property type="entry name" value="glycosyl hydrolase (family 31)"/>
    <property type="match status" value="1"/>
</dbReference>
<evidence type="ECO:0000313" key="22">
    <source>
        <dbReference type="Proteomes" id="UP000809789"/>
    </source>
</evidence>
<dbReference type="Pfam" id="PF21365">
    <property type="entry name" value="Glyco_hydro_31_3rd"/>
    <property type="match status" value="1"/>
</dbReference>
<keyword evidence="14" id="KW-0961">Cell wall biogenesis/degradation</keyword>
<comment type="caution">
    <text evidence="21">The sequence shown here is derived from an EMBL/GenBank/DDBJ whole genome shotgun (WGS) entry which is preliminary data.</text>
</comment>
<evidence type="ECO:0000256" key="7">
    <source>
        <dbReference type="ARBA" id="ARBA00014002"/>
    </source>
</evidence>
<dbReference type="InterPro" id="IPR025887">
    <property type="entry name" value="Glyco_hydro_31_N_dom"/>
</dbReference>
<keyword evidence="13 17" id="KW-0326">Glycosidase</keyword>
<evidence type="ECO:0000256" key="3">
    <source>
        <dbReference type="ARBA" id="ARBA00004613"/>
    </source>
</evidence>
<feature type="signal peptide" evidence="19">
    <location>
        <begin position="1"/>
        <end position="18"/>
    </location>
</feature>
<dbReference type="SUPFAM" id="SSF49452">
    <property type="entry name" value="Starch-binding domain-like"/>
    <property type="match status" value="1"/>
</dbReference>
<dbReference type="GO" id="GO:2001070">
    <property type="term" value="F:starch binding"/>
    <property type="evidence" value="ECO:0007669"/>
    <property type="project" value="InterPro"/>
</dbReference>
<dbReference type="InterPro" id="IPR013784">
    <property type="entry name" value="Carb-bd-like_fold"/>
</dbReference>
<dbReference type="CDD" id="cd06602">
    <property type="entry name" value="GH31_MGAM_SI_GAA"/>
    <property type="match status" value="1"/>
</dbReference>
<dbReference type="EC" id="3.2.1.20" evidence="5"/>